<evidence type="ECO:0000313" key="2">
    <source>
        <dbReference type="Proteomes" id="UP000191004"/>
    </source>
</evidence>
<reference evidence="1 2" key="1">
    <citation type="submission" date="2016-04" db="EMBL/GenBank/DDBJ databases">
        <title>Multiple horizontal gene transfer events from other fungi enriched the ability of the initially mycotrophic fungus Trichoderma (Ascomycota) to feed on dead plant biomass.</title>
        <authorList>
            <person name="Atanasova L."/>
            <person name="Chenthamara K."/>
            <person name="Zhang J."/>
            <person name="Grujic M."/>
            <person name="Henrissat B."/>
            <person name="Kuo A."/>
            <person name="Aertz A."/>
            <person name="Salamov A."/>
            <person name="Lipzen A."/>
            <person name="Labutti K."/>
            <person name="Barry K."/>
            <person name="Miao Y."/>
            <person name="Rahimi M.J."/>
            <person name="Shen Q."/>
            <person name="Grigoriev I.V."/>
            <person name="Kubicek C.P."/>
            <person name="Druzhinina I.S."/>
        </authorList>
    </citation>
    <scope>NUCLEOTIDE SEQUENCE [LARGE SCALE GENOMIC DNA]</scope>
    <source>
        <strain evidence="1 2">NJAU 4742</strain>
    </source>
</reference>
<dbReference type="AlphaFoldDB" id="A0A1T3C922"/>
<dbReference type="Proteomes" id="UP000191004">
    <property type="component" value="Unassembled WGS sequence"/>
</dbReference>
<keyword evidence="2" id="KW-1185">Reference proteome</keyword>
<dbReference type="EMBL" id="LVVK01000022">
    <property type="protein sequence ID" value="OPB37580.1"/>
    <property type="molecule type" value="Genomic_DNA"/>
</dbReference>
<evidence type="ECO:0000313" key="1">
    <source>
        <dbReference type="EMBL" id="OPB37580.1"/>
    </source>
</evidence>
<accession>A0A1T3C922</accession>
<sequence length="97" mass="11472">MEIESLYAYVAVERHLTAEETKYFGEIVTKLAAADQPLTICEIRRLVPLLDAVGIKRMIKRRFFFFLEIQDDMVCFSHELAEKYLIRRYVRPKAKNT</sequence>
<protein>
    <submittedName>
        <fullName evidence="1">Uncharacterized protein</fullName>
    </submittedName>
</protein>
<comment type="caution">
    <text evidence="1">The sequence shown here is derived from an EMBL/GenBank/DDBJ whole genome shotgun (WGS) entry which is preliminary data.</text>
</comment>
<proteinExistence type="predicted"/>
<organism evidence="1 2">
    <name type="scientific">Trichoderma guizhouense</name>
    <dbReference type="NCBI Taxonomy" id="1491466"/>
    <lineage>
        <taxon>Eukaryota</taxon>
        <taxon>Fungi</taxon>
        <taxon>Dikarya</taxon>
        <taxon>Ascomycota</taxon>
        <taxon>Pezizomycotina</taxon>
        <taxon>Sordariomycetes</taxon>
        <taxon>Hypocreomycetidae</taxon>
        <taxon>Hypocreales</taxon>
        <taxon>Hypocreaceae</taxon>
        <taxon>Trichoderma</taxon>
    </lineage>
</organism>
<gene>
    <name evidence="1" type="ORF">A0O28_0044920</name>
</gene>
<name>A0A1T3C922_9HYPO</name>